<name>A0A0R1GK65_9LACO</name>
<sequence length="94" mass="10555">MELGGRKMSMTEKERVAVQRYITEDLLTDPVLGLSGQLSADEVAMEIIGYTDHANWACMYGLATDLTLVGQAIYTNQTAFRQMVRYIFKLEGKS</sequence>
<reference evidence="1 2" key="1">
    <citation type="journal article" date="2015" name="Genome Announc.">
        <title>Expanding the biotechnology potential of lactobacilli through comparative genomics of 213 strains and associated genera.</title>
        <authorList>
            <person name="Sun Z."/>
            <person name="Harris H.M."/>
            <person name="McCann A."/>
            <person name="Guo C."/>
            <person name="Argimon S."/>
            <person name="Zhang W."/>
            <person name="Yang X."/>
            <person name="Jeffery I.B."/>
            <person name="Cooney J.C."/>
            <person name="Kagawa T.F."/>
            <person name="Liu W."/>
            <person name="Song Y."/>
            <person name="Salvetti E."/>
            <person name="Wrobel A."/>
            <person name="Rasinkangas P."/>
            <person name="Parkhill J."/>
            <person name="Rea M.C."/>
            <person name="O'Sullivan O."/>
            <person name="Ritari J."/>
            <person name="Douillard F.P."/>
            <person name="Paul Ross R."/>
            <person name="Yang R."/>
            <person name="Briner A.E."/>
            <person name="Felis G.E."/>
            <person name="de Vos W.M."/>
            <person name="Barrangou R."/>
            <person name="Klaenhammer T.R."/>
            <person name="Caufield P.W."/>
            <person name="Cui Y."/>
            <person name="Zhang H."/>
            <person name="O'Toole P.W."/>
        </authorList>
    </citation>
    <scope>NUCLEOTIDE SEQUENCE [LARGE SCALE GENOMIC DNA]</scope>
    <source>
        <strain evidence="1 2">DSM 20003</strain>
    </source>
</reference>
<gene>
    <name evidence="1" type="ORF">FC07_GL000604</name>
</gene>
<dbReference type="Proteomes" id="UP000051461">
    <property type="component" value="Unassembled WGS sequence"/>
</dbReference>
<proteinExistence type="predicted"/>
<protein>
    <submittedName>
        <fullName evidence="1">Uncharacterized protein</fullName>
    </submittedName>
</protein>
<dbReference type="EMBL" id="AZDA01000092">
    <property type="protein sequence ID" value="KRK34395.1"/>
    <property type="molecule type" value="Genomic_DNA"/>
</dbReference>
<comment type="caution">
    <text evidence="1">The sequence shown here is derived from an EMBL/GenBank/DDBJ whole genome shotgun (WGS) entry which is preliminary data.</text>
</comment>
<dbReference type="AlphaFoldDB" id="A0A0R1GK65"/>
<dbReference type="PATRIC" id="fig|1423726.3.peg.622"/>
<evidence type="ECO:0000313" key="1">
    <source>
        <dbReference type="EMBL" id="KRK34395.1"/>
    </source>
</evidence>
<accession>A0A0R1GK65</accession>
<dbReference type="STRING" id="1423726.FC07_GL000604"/>
<organism evidence="1 2">
    <name type="scientific">Loigolactobacillus bifermentans DSM 20003</name>
    <dbReference type="NCBI Taxonomy" id="1423726"/>
    <lineage>
        <taxon>Bacteria</taxon>
        <taxon>Bacillati</taxon>
        <taxon>Bacillota</taxon>
        <taxon>Bacilli</taxon>
        <taxon>Lactobacillales</taxon>
        <taxon>Lactobacillaceae</taxon>
        <taxon>Loigolactobacillus</taxon>
    </lineage>
</organism>
<keyword evidence="2" id="KW-1185">Reference proteome</keyword>
<evidence type="ECO:0000313" key="2">
    <source>
        <dbReference type="Proteomes" id="UP000051461"/>
    </source>
</evidence>